<dbReference type="Proteomes" id="UP000334340">
    <property type="component" value="Unassembled WGS sequence"/>
</dbReference>
<evidence type="ECO:0000256" key="3">
    <source>
        <dbReference type="ARBA" id="ARBA00010541"/>
    </source>
</evidence>
<evidence type="ECO:0000259" key="18">
    <source>
        <dbReference type="PROSITE" id="PS50106"/>
    </source>
</evidence>
<feature type="binding site" evidence="15">
    <location>
        <position position="182"/>
    </location>
    <ligand>
        <name>substrate</name>
    </ligand>
</feature>
<dbReference type="InterPro" id="IPR011782">
    <property type="entry name" value="Pept_S1C_Do"/>
</dbReference>
<reference evidence="19 20" key="1">
    <citation type="submission" date="2019-07" db="EMBL/GenBank/DDBJ databases">
        <authorList>
            <person name="Cremers G."/>
        </authorList>
    </citation>
    <scope>NUCLEOTIDE SEQUENCE [LARGE SCALE GENOMIC DNA]</scope>
</reference>
<evidence type="ECO:0000256" key="15">
    <source>
        <dbReference type="PIRSR" id="PIRSR611782-2"/>
    </source>
</evidence>
<evidence type="ECO:0000256" key="12">
    <source>
        <dbReference type="ARBA" id="ARBA00023016"/>
    </source>
</evidence>
<proteinExistence type="inferred from homology"/>
<feature type="domain" description="PDZ" evidence="18">
    <location>
        <begin position="294"/>
        <end position="390"/>
    </location>
</feature>
<feature type="active site" description="Charge relay system" evidence="14">
    <location>
        <position position="182"/>
    </location>
</feature>
<evidence type="ECO:0000256" key="13">
    <source>
        <dbReference type="ARBA" id="ARBA00032850"/>
    </source>
</evidence>
<feature type="domain" description="HTH araC/xylS-type" evidence="17">
    <location>
        <begin position="109"/>
        <end position="133"/>
    </location>
</feature>
<gene>
    <name evidence="19" type="ORF">MELA_01758</name>
</gene>
<dbReference type="PROSITE" id="PS50106">
    <property type="entry name" value="PDZ"/>
    <property type="match status" value="2"/>
</dbReference>
<comment type="similarity">
    <text evidence="3">Belongs to the peptidase S1C family.</text>
</comment>
<evidence type="ECO:0000256" key="7">
    <source>
        <dbReference type="ARBA" id="ARBA00022729"/>
    </source>
</evidence>
<dbReference type="Gene3D" id="2.30.42.10">
    <property type="match status" value="2"/>
</dbReference>
<evidence type="ECO:0000256" key="5">
    <source>
        <dbReference type="ARBA" id="ARBA00013958"/>
    </source>
</evidence>
<evidence type="ECO:0000259" key="17">
    <source>
        <dbReference type="PROSITE" id="PS01124"/>
    </source>
</evidence>
<dbReference type="SUPFAM" id="SSF50156">
    <property type="entry name" value="PDZ domain-like"/>
    <property type="match status" value="2"/>
</dbReference>
<evidence type="ECO:0000256" key="8">
    <source>
        <dbReference type="ARBA" id="ARBA00022737"/>
    </source>
</evidence>
<dbReference type="PROSITE" id="PS01124">
    <property type="entry name" value="HTH_ARAC_FAMILY_2"/>
    <property type="match status" value="1"/>
</dbReference>
<keyword evidence="8" id="KW-0677">Repeat</keyword>
<dbReference type="PRINTS" id="PR00834">
    <property type="entry name" value="PROTEASES2C"/>
</dbReference>
<evidence type="ECO:0000256" key="4">
    <source>
        <dbReference type="ARBA" id="ARBA00013035"/>
    </source>
</evidence>
<evidence type="ECO:0000256" key="14">
    <source>
        <dbReference type="PIRSR" id="PIRSR611782-1"/>
    </source>
</evidence>
<dbReference type="InterPro" id="IPR036034">
    <property type="entry name" value="PDZ_sf"/>
</dbReference>
<dbReference type="InterPro" id="IPR009003">
    <property type="entry name" value="Peptidase_S1_PA"/>
</dbReference>
<dbReference type="InterPro" id="IPR001940">
    <property type="entry name" value="Peptidase_S1C"/>
</dbReference>
<organism evidence="19 20">
    <name type="scientific">Candidatus Methylomirabilis lanthanidiphila</name>
    <dbReference type="NCBI Taxonomy" id="2211376"/>
    <lineage>
        <taxon>Bacteria</taxon>
        <taxon>Candidatus Methylomirabilota</taxon>
        <taxon>Candidatus Methylomirabilia</taxon>
        <taxon>Candidatus Methylomirabilales</taxon>
        <taxon>Candidatus Methylomirabilaceae</taxon>
        <taxon>Candidatus Methylomirabilis</taxon>
    </lineage>
</organism>
<dbReference type="AlphaFoldDB" id="A0A564ZJA0"/>
<dbReference type="InterPro" id="IPR001478">
    <property type="entry name" value="PDZ"/>
</dbReference>
<feature type="binding site" evidence="15">
    <location>
        <position position="152"/>
    </location>
    <ligand>
        <name>substrate</name>
    </ligand>
</feature>
<evidence type="ECO:0000256" key="16">
    <source>
        <dbReference type="SAM" id="Phobius"/>
    </source>
</evidence>
<dbReference type="FunFam" id="2.40.10.10:FF:000001">
    <property type="entry name" value="Periplasmic serine protease DegS"/>
    <property type="match status" value="1"/>
</dbReference>
<feature type="active site" description="Charge relay system" evidence="14">
    <location>
        <position position="255"/>
    </location>
</feature>
<keyword evidence="6" id="KW-0645">Protease</keyword>
<dbReference type="CDD" id="cd10839">
    <property type="entry name" value="cpPDZ1_DegP-like"/>
    <property type="match status" value="1"/>
</dbReference>
<evidence type="ECO:0000256" key="6">
    <source>
        <dbReference type="ARBA" id="ARBA00022670"/>
    </source>
</evidence>
<evidence type="ECO:0000256" key="2">
    <source>
        <dbReference type="ARBA" id="ARBA00004418"/>
    </source>
</evidence>
<keyword evidence="10" id="KW-0378">Hydrolase</keyword>
<dbReference type="Gene3D" id="2.40.10.120">
    <property type="match status" value="1"/>
</dbReference>
<dbReference type="EC" id="3.4.21.107" evidence="4"/>
<dbReference type="GO" id="GO:0004252">
    <property type="term" value="F:serine-type endopeptidase activity"/>
    <property type="evidence" value="ECO:0007669"/>
    <property type="project" value="InterPro"/>
</dbReference>
<dbReference type="FunFam" id="2.40.10.120:FF:000007">
    <property type="entry name" value="Periplasmic serine endoprotease DegP-like"/>
    <property type="match status" value="1"/>
</dbReference>
<dbReference type="PANTHER" id="PTHR22939">
    <property type="entry name" value="SERINE PROTEASE FAMILY S1C HTRA-RELATED"/>
    <property type="match status" value="1"/>
</dbReference>
<keyword evidence="7" id="KW-0732">Signal</keyword>
<feature type="active site" description="Charge relay system" evidence="14">
    <location>
        <position position="152"/>
    </location>
</feature>
<dbReference type="Pfam" id="PF13365">
    <property type="entry name" value="Trypsin_2"/>
    <property type="match status" value="1"/>
</dbReference>
<name>A0A564ZJA0_9BACT</name>
<dbReference type="GO" id="GO:0043565">
    <property type="term" value="F:sequence-specific DNA binding"/>
    <property type="evidence" value="ECO:0007669"/>
    <property type="project" value="InterPro"/>
</dbReference>
<evidence type="ECO:0000256" key="1">
    <source>
        <dbReference type="ARBA" id="ARBA00001772"/>
    </source>
</evidence>
<dbReference type="GO" id="GO:0006508">
    <property type="term" value="P:proteolysis"/>
    <property type="evidence" value="ECO:0007669"/>
    <property type="project" value="UniProtKB-KW"/>
</dbReference>
<dbReference type="EMBL" id="CABIKM010000026">
    <property type="protein sequence ID" value="VUZ85374.1"/>
    <property type="molecule type" value="Genomic_DNA"/>
</dbReference>
<keyword evidence="16" id="KW-0812">Transmembrane</keyword>
<dbReference type="SUPFAM" id="SSF50494">
    <property type="entry name" value="Trypsin-like serine proteases"/>
    <property type="match status" value="1"/>
</dbReference>
<keyword evidence="16" id="KW-1133">Transmembrane helix</keyword>
<sequence length="510" mass="54537">MWNSERNKATPLQGDTMRHGRFNTRTLILVAASCLILGVLITASLNLVPLTRATTAQVWTEKGESGLFSSSQISDGKLWVKLAKELTPAVVNISTTQVVKRGIPSRSPFSEDDPFNEFFKRFFGDQPRQFKATSLGSGFIINKDGYILTNNHVVENATDITVKLGDGRELKAKVIGRDPKTDIAIIKIEASNLPVIPFGNSDKLEVGEPVMAIGNPFGLNQTVTTGIVSAKGRFIGEGPYDNFIQTDASINRGNSGGPLINTNGEAVGINTAIFSPTGGSIGIGFAIPIDMAKEILPQLRERGQVTRGWLGVAIQPITPELGKKFSLKQANGALVSEVTEGSPAEQAGLKQGDVIVAFDDKNVKSSTDLPHLVASTPVGKEVAMKVVRDGAEVTLQVKVGELKEEQVAATTSTSPKMKLGIDIQELTPALARKFGLKGEKGVVITEVEPDSPGDAVGLQPGDLILEINRVKVTTVSQVRRVLEKTKPDEPTLLLVKRDGGTRYVVIGSEG</sequence>
<keyword evidence="9" id="KW-0574">Periplasm</keyword>
<comment type="subcellular location">
    <subcellularLocation>
        <location evidence="2">Periplasm</location>
    </subcellularLocation>
</comment>
<dbReference type="InterPro" id="IPR041489">
    <property type="entry name" value="PDZ_6"/>
</dbReference>
<keyword evidence="16" id="KW-0472">Membrane</keyword>
<evidence type="ECO:0000256" key="9">
    <source>
        <dbReference type="ARBA" id="ARBA00022764"/>
    </source>
</evidence>
<evidence type="ECO:0000313" key="19">
    <source>
        <dbReference type="EMBL" id="VUZ85374.1"/>
    </source>
</evidence>
<keyword evidence="11" id="KW-0720">Serine protease</keyword>
<dbReference type="InterPro" id="IPR018060">
    <property type="entry name" value="HTH_AraC"/>
</dbReference>
<feature type="binding site" evidence="15">
    <location>
        <begin position="253"/>
        <end position="255"/>
    </location>
    <ligand>
        <name>substrate</name>
    </ligand>
</feature>
<dbReference type="Pfam" id="PF17820">
    <property type="entry name" value="PDZ_6"/>
    <property type="match status" value="1"/>
</dbReference>
<dbReference type="NCBIfam" id="TIGR02037">
    <property type="entry name" value="degP_htrA_DO"/>
    <property type="match status" value="1"/>
</dbReference>
<feature type="transmembrane region" description="Helical" evidence="16">
    <location>
        <begin position="27"/>
        <end position="48"/>
    </location>
</feature>
<dbReference type="Pfam" id="PF13180">
    <property type="entry name" value="PDZ_2"/>
    <property type="match status" value="1"/>
</dbReference>
<dbReference type="GO" id="GO:0042597">
    <property type="term" value="C:periplasmic space"/>
    <property type="evidence" value="ECO:0007669"/>
    <property type="project" value="UniProtKB-SubCell"/>
</dbReference>
<keyword evidence="20" id="KW-1185">Reference proteome</keyword>
<dbReference type="SMART" id="SM00228">
    <property type="entry name" value="PDZ"/>
    <property type="match status" value="2"/>
</dbReference>
<comment type="catalytic activity">
    <reaction evidence="1">
        <text>Acts on substrates that are at least partially unfolded. The cleavage site P1 residue is normally between a pair of hydrophobic residues, such as Val-|-Val.</text>
        <dbReference type="EC" id="3.4.21.107"/>
    </reaction>
</comment>
<evidence type="ECO:0000256" key="10">
    <source>
        <dbReference type="ARBA" id="ARBA00022801"/>
    </source>
</evidence>
<protein>
    <recommendedName>
        <fullName evidence="5">Probable periplasmic serine endoprotease DegP-like</fullName>
        <ecNumber evidence="4">3.4.21.107</ecNumber>
    </recommendedName>
    <alternativeName>
        <fullName evidence="13">Protease Do</fullName>
    </alternativeName>
</protein>
<evidence type="ECO:0000256" key="11">
    <source>
        <dbReference type="ARBA" id="ARBA00022825"/>
    </source>
</evidence>
<dbReference type="GO" id="GO:0003700">
    <property type="term" value="F:DNA-binding transcription factor activity"/>
    <property type="evidence" value="ECO:0007669"/>
    <property type="project" value="InterPro"/>
</dbReference>
<accession>A0A564ZJA0</accession>
<feature type="domain" description="PDZ" evidence="18">
    <location>
        <begin position="406"/>
        <end position="485"/>
    </location>
</feature>
<dbReference type="PANTHER" id="PTHR22939:SF130">
    <property type="entry name" value="PERIPLASMIC SERINE ENDOPROTEASE DEGP-LIKE-RELATED"/>
    <property type="match status" value="1"/>
</dbReference>
<keyword evidence="12" id="KW-0346">Stress response</keyword>
<evidence type="ECO:0000313" key="20">
    <source>
        <dbReference type="Proteomes" id="UP000334340"/>
    </source>
</evidence>